<comment type="caution">
    <text evidence="1">The sequence shown here is derived from an EMBL/GenBank/DDBJ whole genome shotgun (WGS) entry which is preliminary data.</text>
</comment>
<dbReference type="AlphaFoldDB" id="A0A2U1KT39"/>
<dbReference type="Proteomes" id="UP000245207">
    <property type="component" value="Unassembled WGS sequence"/>
</dbReference>
<sequence>MKTKQKAIRRNQPYLDPYLDGDQMDVASATLKRKNPVSQDTTSNACSGNVSKKFCQRQGIPGEKKLSKVMDLLRLYVVCKQTLPVVEDVSLCFALIVAAEIDVTSSSRLTVPLPGGGLGVSDSYCRICRKGCSTHTYIRAAFSQTKPSDQSVYQIQ</sequence>
<gene>
    <name evidence="1" type="ORF">CTI12_AA564460</name>
</gene>
<protein>
    <submittedName>
        <fullName evidence="1">Uncharacterized protein</fullName>
    </submittedName>
</protein>
<accession>A0A2U1KT39</accession>
<keyword evidence="2" id="KW-1185">Reference proteome</keyword>
<reference evidence="1 2" key="1">
    <citation type="journal article" date="2018" name="Mol. Plant">
        <title>The genome of Artemisia annua provides insight into the evolution of Asteraceae family and artemisinin biosynthesis.</title>
        <authorList>
            <person name="Shen Q."/>
            <person name="Zhang L."/>
            <person name="Liao Z."/>
            <person name="Wang S."/>
            <person name="Yan T."/>
            <person name="Shi P."/>
            <person name="Liu M."/>
            <person name="Fu X."/>
            <person name="Pan Q."/>
            <person name="Wang Y."/>
            <person name="Lv Z."/>
            <person name="Lu X."/>
            <person name="Zhang F."/>
            <person name="Jiang W."/>
            <person name="Ma Y."/>
            <person name="Chen M."/>
            <person name="Hao X."/>
            <person name="Li L."/>
            <person name="Tang Y."/>
            <person name="Lv G."/>
            <person name="Zhou Y."/>
            <person name="Sun X."/>
            <person name="Brodelius P.E."/>
            <person name="Rose J.K.C."/>
            <person name="Tang K."/>
        </authorList>
    </citation>
    <scope>NUCLEOTIDE SEQUENCE [LARGE SCALE GENOMIC DNA]</scope>
    <source>
        <strain evidence="2">cv. Huhao1</strain>
        <tissue evidence="1">Leaf</tissue>
    </source>
</reference>
<evidence type="ECO:0000313" key="1">
    <source>
        <dbReference type="EMBL" id="PWA39918.1"/>
    </source>
</evidence>
<evidence type="ECO:0000313" key="2">
    <source>
        <dbReference type="Proteomes" id="UP000245207"/>
    </source>
</evidence>
<proteinExistence type="predicted"/>
<name>A0A2U1KT39_ARTAN</name>
<dbReference type="EMBL" id="PKPP01014211">
    <property type="protein sequence ID" value="PWA39918.1"/>
    <property type="molecule type" value="Genomic_DNA"/>
</dbReference>
<organism evidence="1 2">
    <name type="scientific">Artemisia annua</name>
    <name type="common">Sweet wormwood</name>
    <dbReference type="NCBI Taxonomy" id="35608"/>
    <lineage>
        <taxon>Eukaryota</taxon>
        <taxon>Viridiplantae</taxon>
        <taxon>Streptophyta</taxon>
        <taxon>Embryophyta</taxon>
        <taxon>Tracheophyta</taxon>
        <taxon>Spermatophyta</taxon>
        <taxon>Magnoliopsida</taxon>
        <taxon>eudicotyledons</taxon>
        <taxon>Gunneridae</taxon>
        <taxon>Pentapetalae</taxon>
        <taxon>asterids</taxon>
        <taxon>campanulids</taxon>
        <taxon>Asterales</taxon>
        <taxon>Asteraceae</taxon>
        <taxon>Asteroideae</taxon>
        <taxon>Anthemideae</taxon>
        <taxon>Artemisiinae</taxon>
        <taxon>Artemisia</taxon>
    </lineage>
</organism>